<keyword evidence="6 16" id="KW-0863">Zinc-finger</keyword>
<dbReference type="Gene3D" id="1.20.58.1360">
    <property type="match status" value="1"/>
</dbReference>
<dbReference type="Proteomes" id="UP000299102">
    <property type="component" value="Unassembled WGS sequence"/>
</dbReference>
<dbReference type="GO" id="GO:0008270">
    <property type="term" value="F:zinc ion binding"/>
    <property type="evidence" value="ECO:0007669"/>
    <property type="project" value="UniProtKB-KW"/>
</dbReference>
<organism evidence="20 21">
    <name type="scientific">Eumeta variegata</name>
    <name type="common">Bagworm moth</name>
    <name type="synonym">Eumeta japonica</name>
    <dbReference type="NCBI Taxonomy" id="151549"/>
    <lineage>
        <taxon>Eukaryota</taxon>
        <taxon>Metazoa</taxon>
        <taxon>Ecdysozoa</taxon>
        <taxon>Arthropoda</taxon>
        <taxon>Hexapoda</taxon>
        <taxon>Insecta</taxon>
        <taxon>Pterygota</taxon>
        <taxon>Neoptera</taxon>
        <taxon>Endopterygota</taxon>
        <taxon>Lepidoptera</taxon>
        <taxon>Glossata</taxon>
        <taxon>Ditrysia</taxon>
        <taxon>Tineoidea</taxon>
        <taxon>Psychidae</taxon>
        <taxon>Oiketicinae</taxon>
        <taxon>Eumeta</taxon>
    </lineage>
</organism>
<evidence type="ECO:0000256" key="4">
    <source>
        <dbReference type="ARBA" id="ARBA00013246"/>
    </source>
</evidence>
<evidence type="ECO:0000256" key="11">
    <source>
        <dbReference type="ARBA" id="ARBA00023004"/>
    </source>
</evidence>
<gene>
    <name evidence="20" type="primary">Kdm2</name>
    <name evidence="20" type="ORF">EVAR_49829_1</name>
</gene>
<keyword evidence="9" id="KW-0223">Dioxygenase</keyword>
<dbReference type="Pfam" id="PF02008">
    <property type="entry name" value="zf-CXXC"/>
    <property type="match status" value="1"/>
</dbReference>
<evidence type="ECO:0000256" key="15">
    <source>
        <dbReference type="ARBA" id="ARBA00047915"/>
    </source>
</evidence>
<keyword evidence="11" id="KW-0408">Iron</keyword>
<feature type="domain" description="JmjC" evidence="19">
    <location>
        <begin position="249"/>
        <end position="417"/>
    </location>
</feature>
<dbReference type="CDD" id="cd21783">
    <property type="entry name" value="CTD_Jhd1-like"/>
    <property type="match status" value="1"/>
</dbReference>
<dbReference type="GO" id="GO:0140680">
    <property type="term" value="F:histone H3K36me/H3K36me2 demethylase activity"/>
    <property type="evidence" value="ECO:0007669"/>
    <property type="project" value="UniProtKB-EC"/>
</dbReference>
<evidence type="ECO:0000256" key="3">
    <source>
        <dbReference type="ARBA" id="ARBA00008037"/>
    </source>
</evidence>
<dbReference type="PANTHER" id="PTHR23123">
    <property type="entry name" value="PHD/F-BOX CONTAINING PROTEIN"/>
    <property type="match status" value="1"/>
</dbReference>
<evidence type="ECO:0000256" key="5">
    <source>
        <dbReference type="ARBA" id="ARBA00022723"/>
    </source>
</evidence>
<dbReference type="AlphaFoldDB" id="A0A4C1XRR2"/>
<dbReference type="Pfam" id="PF16866">
    <property type="entry name" value="PHD_4"/>
    <property type="match status" value="1"/>
</dbReference>
<dbReference type="SMART" id="SM00249">
    <property type="entry name" value="PHD"/>
    <property type="match status" value="1"/>
</dbReference>
<dbReference type="InterPro" id="IPR041667">
    <property type="entry name" value="Cupin_8"/>
</dbReference>
<dbReference type="EC" id="1.14.11.27" evidence="4"/>
<evidence type="ECO:0000313" key="21">
    <source>
        <dbReference type="Proteomes" id="UP000299102"/>
    </source>
</evidence>
<dbReference type="Pfam" id="PF17811">
    <property type="entry name" value="JHD"/>
    <property type="match status" value="1"/>
</dbReference>
<keyword evidence="8" id="KW-0156">Chromatin regulator</keyword>
<sequence>MRRAPTSPRREPSPRNAHGEGGQCWSDALPFDCGCLYDLKEYDCGLKMAELSVKTLLYADDQVILASSECKLQKLGSGLRTRSRAGAAGLDRSTRLKNLLCVRAGDARHELARYKTINSHSFSSRSVGDARCVQLQHVVSLRLLNSLRMIQCAGSTPPDPFLLLTRVTILRHCDASIPLKVNQHLDCTVMVPTSNFSVNDVRTCVGSRRLLDVMDVNTQKNTEMTMKDWQRYYEDPNKERLLNVISLEFSHTRLENYVQAPRIVRQIDWVDVVWPRHLKDQQTESTNALDDMMYPKVQKYCLMSVKGCYTDFHIDFGGTSVWYHILRGAKVFWLIPPTDKNLQLYEKWVLSGKQSDVFFGDKVEQCIRVHLQAGHTFFIPTGWIHAVYTPSDSLVFGGNFLHQFGIDKQLKIAQVEDVTKVPQKFRYPFFTEMLWYVLERYVSALLGRSHLASEAGQPPPAPPAQHVHLTQRELHGLKAIVMYLHQLPAARKSVPELLTDPIALVRDVRTLVEQHRHDKQHLAITGVPVLKGPDDVLASERRSSSGRGGRGGGRGGPPRPRPEHANKAPRRRRTRCKMCEACQRSDCGECVFCQDMVKFGGLGRAKQTCNMRQCLQPMLPVTASCAVCHLDGWMQTPVAPQAKGNAGRNGPSSLMECAVCYSIVHPACVPSGGQINEDLPNSWECPACTTAGLNHDYKPRHFRARQKSCDLRRLSASSEAAHLHPHNNIQVYAVCPHGRPFIYPIYDKLHVLNVTDSSLISLQNMHYGSGYLNK</sequence>
<evidence type="ECO:0000256" key="16">
    <source>
        <dbReference type="PROSITE-ProRule" id="PRU00509"/>
    </source>
</evidence>
<evidence type="ECO:0000256" key="1">
    <source>
        <dbReference type="ARBA" id="ARBA00001954"/>
    </source>
</evidence>
<feature type="compositionally biased region" description="Gly residues" evidence="17">
    <location>
        <begin position="546"/>
        <end position="556"/>
    </location>
</feature>
<dbReference type="InterPro" id="IPR041070">
    <property type="entry name" value="JHD"/>
</dbReference>
<evidence type="ECO:0000256" key="6">
    <source>
        <dbReference type="ARBA" id="ARBA00022771"/>
    </source>
</evidence>
<dbReference type="PROSITE" id="PS51058">
    <property type="entry name" value="ZF_CXXC"/>
    <property type="match status" value="1"/>
</dbReference>
<dbReference type="Pfam" id="PF13621">
    <property type="entry name" value="Cupin_8"/>
    <property type="match status" value="1"/>
</dbReference>
<keyword evidence="7" id="KW-0862">Zinc</keyword>
<comment type="similarity">
    <text evidence="3">Belongs to the JHDM1 histone demethylase family.</text>
</comment>
<dbReference type="STRING" id="151549.A0A4C1XRR2"/>
<dbReference type="Gene3D" id="3.30.40.10">
    <property type="entry name" value="Zinc/RING finger domain, C3HC4 (zinc finger)"/>
    <property type="match status" value="1"/>
</dbReference>
<dbReference type="PROSITE" id="PS51184">
    <property type="entry name" value="JMJC"/>
    <property type="match status" value="1"/>
</dbReference>
<comment type="subcellular location">
    <subcellularLocation>
        <location evidence="2">Nucleus</location>
    </subcellularLocation>
</comment>
<dbReference type="InterPro" id="IPR019787">
    <property type="entry name" value="Znf_PHD-finger"/>
</dbReference>
<dbReference type="Gene3D" id="2.60.120.650">
    <property type="entry name" value="Cupin"/>
    <property type="match status" value="1"/>
</dbReference>
<dbReference type="EMBL" id="BGZK01000912">
    <property type="protein sequence ID" value="GBP64895.1"/>
    <property type="molecule type" value="Genomic_DNA"/>
</dbReference>
<keyword evidence="10" id="KW-0560">Oxidoreductase</keyword>
<evidence type="ECO:0000256" key="12">
    <source>
        <dbReference type="ARBA" id="ARBA00023015"/>
    </source>
</evidence>
<evidence type="ECO:0000259" key="18">
    <source>
        <dbReference type="PROSITE" id="PS51058"/>
    </source>
</evidence>
<evidence type="ECO:0000256" key="13">
    <source>
        <dbReference type="ARBA" id="ARBA00023163"/>
    </source>
</evidence>
<dbReference type="GO" id="GO:0005634">
    <property type="term" value="C:nucleus"/>
    <property type="evidence" value="ECO:0007669"/>
    <property type="project" value="UniProtKB-SubCell"/>
</dbReference>
<feature type="domain" description="CXXC-type" evidence="18">
    <location>
        <begin position="568"/>
        <end position="615"/>
    </location>
</feature>
<keyword evidence="14" id="KW-0539">Nucleus</keyword>
<proteinExistence type="inferred from homology"/>
<keyword evidence="21" id="KW-1185">Reference proteome</keyword>
<dbReference type="InterPro" id="IPR003347">
    <property type="entry name" value="JmjC_dom"/>
</dbReference>
<evidence type="ECO:0000256" key="10">
    <source>
        <dbReference type="ARBA" id="ARBA00023002"/>
    </source>
</evidence>
<feature type="region of interest" description="Disordered" evidence="17">
    <location>
        <begin position="1"/>
        <end position="20"/>
    </location>
</feature>
<keyword evidence="5" id="KW-0479">Metal-binding</keyword>
<evidence type="ECO:0000259" key="19">
    <source>
        <dbReference type="PROSITE" id="PS51184"/>
    </source>
</evidence>
<dbReference type="CDD" id="cd15555">
    <property type="entry name" value="PHD_KDM2A_2B"/>
    <property type="match status" value="1"/>
</dbReference>
<keyword evidence="12" id="KW-0805">Transcription regulation</keyword>
<dbReference type="GO" id="GO:0003677">
    <property type="term" value="F:DNA binding"/>
    <property type="evidence" value="ECO:0007669"/>
    <property type="project" value="InterPro"/>
</dbReference>
<evidence type="ECO:0000256" key="9">
    <source>
        <dbReference type="ARBA" id="ARBA00022964"/>
    </source>
</evidence>
<reference evidence="20 21" key="1">
    <citation type="journal article" date="2019" name="Commun. Biol.">
        <title>The bagworm genome reveals a unique fibroin gene that provides high tensile strength.</title>
        <authorList>
            <person name="Kono N."/>
            <person name="Nakamura H."/>
            <person name="Ohtoshi R."/>
            <person name="Tomita M."/>
            <person name="Numata K."/>
            <person name="Arakawa K."/>
        </authorList>
    </citation>
    <scope>NUCLEOTIDE SEQUENCE [LARGE SCALE GENOMIC DNA]</scope>
</reference>
<dbReference type="InterPro" id="IPR002857">
    <property type="entry name" value="Znf_CXXC"/>
</dbReference>
<dbReference type="FunFam" id="2.60.120.650:FF:000005">
    <property type="entry name" value="lysine-specific demethylase 2A isoform X1"/>
    <property type="match status" value="1"/>
</dbReference>
<comment type="caution">
    <text evidence="20">The sequence shown here is derived from an EMBL/GenBank/DDBJ whole genome shotgun (WGS) entry which is preliminary data.</text>
</comment>
<dbReference type="InterPro" id="IPR050690">
    <property type="entry name" value="JHDM1_Histone_Demethylase"/>
</dbReference>
<protein>
    <recommendedName>
        <fullName evidence="4">[histone H3]-dimethyl-L-lysine(36) demethylase</fullName>
        <ecNumber evidence="4">1.14.11.27</ecNumber>
    </recommendedName>
</protein>
<dbReference type="SUPFAM" id="SSF51197">
    <property type="entry name" value="Clavaminate synthase-like"/>
    <property type="match status" value="1"/>
</dbReference>
<keyword evidence="13" id="KW-0804">Transcription</keyword>
<evidence type="ECO:0000256" key="8">
    <source>
        <dbReference type="ARBA" id="ARBA00022853"/>
    </source>
</evidence>
<feature type="region of interest" description="Disordered" evidence="17">
    <location>
        <begin position="538"/>
        <end position="570"/>
    </location>
</feature>
<name>A0A4C1XRR2_EUMVA</name>
<evidence type="ECO:0000313" key="20">
    <source>
        <dbReference type="EMBL" id="GBP64895.1"/>
    </source>
</evidence>
<dbReference type="InterPro" id="IPR001965">
    <property type="entry name" value="Znf_PHD"/>
</dbReference>
<evidence type="ECO:0000256" key="17">
    <source>
        <dbReference type="SAM" id="MobiDB-lite"/>
    </source>
</evidence>
<dbReference type="InterPro" id="IPR013083">
    <property type="entry name" value="Znf_RING/FYVE/PHD"/>
</dbReference>
<evidence type="ECO:0000256" key="7">
    <source>
        <dbReference type="ARBA" id="ARBA00022833"/>
    </source>
</evidence>
<dbReference type="OrthoDB" id="5876800at2759"/>
<evidence type="ECO:0000256" key="14">
    <source>
        <dbReference type="ARBA" id="ARBA00023242"/>
    </source>
</evidence>
<comment type="cofactor">
    <cofactor evidence="1">
        <name>Fe(2+)</name>
        <dbReference type="ChEBI" id="CHEBI:29033"/>
    </cofactor>
</comment>
<accession>A0A4C1XRR2</accession>
<evidence type="ECO:0000256" key="2">
    <source>
        <dbReference type="ARBA" id="ARBA00004123"/>
    </source>
</evidence>
<dbReference type="SMART" id="SM00558">
    <property type="entry name" value="JmjC"/>
    <property type="match status" value="1"/>
</dbReference>
<comment type="catalytic activity">
    <reaction evidence="15">
        <text>N(6),N(6)-dimethyl-L-lysyl(36)-[histone H3] + 2 2-oxoglutarate + 2 O2 = L-lysyl(36)-[histone H3] + 2 formaldehyde + 2 succinate + 2 CO2</text>
        <dbReference type="Rhea" id="RHEA:42032"/>
        <dbReference type="Rhea" id="RHEA-COMP:9785"/>
        <dbReference type="Rhea" id="RHEA-COMP:9787"/>
        <dbReference type="ChEBI" id="CHEBI:15379"/>
        <dbReference type="ChEBI" id="CHEBI:16526"/>
        <dbReference type="ChEBI" id="CHEBI:16810"/>
        <dbReference type="ChEBI" id="CHEBI:16842"/>
        <dbReference type="ChEBI" id="CHEBI:29969"/>
        <dbReference type="ChEBI" id="CHEBI:30031"/>
        <dbReference type="ChEBI" id="CHEBI:61976"/>
        <dbReference type="EC" id="1.14.11.27"/>
    </reaction>
</comment>